<reference evidence="1" key="1">
    <citation type="submission" date="2022-10" db="EMBL/GenBank/DDBJ databases">
        <title>Tapping the CABI collections for fungal endophytes: first genome assemblies for Collariella, Neodidymelliopsis, Ascochyta clinopodiicola, Didymella pomorum, Didymosphaeria variabile, Neocosmospora piperis and Neocucurbitaria cava.</title>
        <authorList>
            <person name="Hill R."/>
        </authorList>
    </citation>
    <scope>NUCLEOTIDE SEQUENCE</scope>
    <source>
        <strain evidence="1">IMI 355091</strain>
    </source>
</reference>
<organism evidence="1 2">
    <name type="scientific">Didymella pomorum</name>
    <dbReference type="NCBI Taxonomy" id="749634"/>
    <lineage>
        <taxon>Eukaryota</taxon>
        <taxon>Fungi</taxon>
        <taxon>Dikarya</taxon>
        <taxon>Ascomycota</taxon>
        <taxon>Pezizomycotina</taxon>
        <taxon>Dothideomycetes</taxon>
        <taxon>Pleosporomycetidae</taxon>
        <taxon>Pleosporales</taxon>
        <taxon>Pleosporineae</taxon>
        <taxon>Didymellaceae</taxon>
        <taxon>Didymella</taxon>
    </lineage>
</organism>
<name>A0A9W8ZEG0_9PLEO</name>
<dbReference type="Proteomes" id="UP001140510">
    <property type="component" value="Unassembled WGS sequence"/>
</dbReference>
<comment type="caution">
    <text evidence="1">The sequence shown here is derived from an EMBL/GenBank/DDBJ whole genome shotgun (WGS) entry which is preliminary data.</text>
</comment>
<keyword evidence="2" id="KW-1185">Reference proteome</keyword>
<dbReference type="EMBL" id="JAPEVA010000055">
    <property type="protein sequence ID" value="KAJ4403022.1"/>
    <property type="molecule type" value="Genomic_DNA"/>
</dbReference>
<sequence length="151" mass="16860">MPRNDEQLEERMAVSDKGETPAIVLTHLLVNDDLKVEFVYVAGGERALGHAEDEVAKFEKGKKHELEKLIFNGYGAWERSPEGDEQLLENIKKGTLRASHVLKLLYAGDFHTMRQSMPVLPKIEQESLECLEDCLQAAGTSYVCSISKGLS</sequence>
<gene>
    <name evidence="1" type="ORF">N0V91_006768</name>
</gene>
<evidence type="ECO:0000313" key="1">
    <source>
        <dbReference type="EMBL" id="KAJ4403022.1"/>
    </source>
</evidence>
<evidence type="ECO:0000313" key="2">
    <source>
        <dbReference type="Proteomes" id="UP001140510"/>
    </source>
</evidence>
<accession>A0A9W8ZEG0</accession>
<dbReference type="AlphaFoldDB" id="A0A9W8ZEG0"/>
<proteinExistence type="predicted"/>
<protein>
    <submittedName>
        <fullName evidence="1">Uncharacterized protein</fullName>
    </submittedName>
</protein>